<sequence>MAAGAGRSNPARCRTHPKHRHAAGVCPFCLRDRLSRLSAGAAHESASASSSSPSSPSPSEETAAHSSSAQAPRTRRGSLALLLLHQEGTGSEAAPALAAGRQAEQQERKARRGNFWARLQQQLHLHHGGWHRKDDGCSVAAERQNAAAVV</sequence>
<reference evidence="2 3" key="1">
    <citation type="journal article" date="2018" name="Nat. Genet.">
        <title>Extensive intraspecific gene order and gene structural variations between Mo17 and other maize genomes.</title>
        <authorList>
            <person name="Sun S."/>
            <person name="Zhou Y."/>
            <person name="Chen J."/>
            <person name="Shi J."/>
            <person name="Zhao H."/>
            <person name="Zhao H."/>
            <person name="Song W."/>
            <person name="Zhang M."/>
            <person name="Cui Y."/>
            <person name="Dong X."/>
            <person name="Liu H."/>
            <person name="Ma X."/>
            <person name="Jiao Y."/>
            <person name="Wang B."/>
            <person name="Wei X."/>
            <person name="Stein J.C."/>
            <person name="Glaubitz J.C."/>
            <person name="Lu F."/>
            <person name="Yu G."/>
            <person name="Liang C."/>
            <person name="Fengler K."/>
            <person name="Li B."/>
            <person name="Rafalski A."/>
            <person name="Schnable P.S."/>
            <person name="Ware D.H."/>
            <person name="Buckler E.S."/>
            <person name="Lai J."/>
        </authorList>
    </citation>
    <scope>NUCLEOTIDE SEQUENCE [LARGE SCALE GENOMIC DNA]</scope>
    <source>
        <strain evidence="3">cv. Missouri 17</strain>
        <tissue evidence="2">Seedling</tissue>
    </source>
</reference>
<feature type="region of interest" description="Disordered" evidence="1">
    <location>
        <begin position="39"/>
        <end position="111"/>
    </location>
</feature>
<name>A0A3L6D9R7_MAIZE</name>
<protein>
    <submittedName>
        <fullName evidence="2">Uncharacterized protein</fullName>
    </submittedName>
</protein>
<dbReference type="Pfam" id="PF05340">
    <property type="entry name" value="DUF740"/>
    <property type="match status" value="1"/>
</dbReference>
<dbReference type="PANTHER" id="PTHR34046:SF22">
    <property type="entry name" value="OS06G0218800 PROTEIN"/>
    <property type="match status" value="1"/>
</dbReference>
<evidence type="ECO:0000256" key="1">
    <source>
        <dbReference type="SAM" id="MobiDB-lite"/>
    </source>
</evidence>
<gene>
    <name evidence="2" type="ORF">Zm00014a_015225</name>
</gene>
<dbReference type="AlphaFoldDB" id="A0A3L6D9R7"/>
<dbReference type="InterPro" id="IPR008004">
    <property type="entry name" value="OCTOPUS-like"/>
</dbReference>
<evidence type="ECO:0000313" key="2">
    <source>
        <dbReference type="EMBL" id="PWZ04903.1"/>
    </source>
</evidence>
<organism evidence="2 3">
    <name type="scientific">Zea mays</name>
    <name type="common">Maize</name>
    <dbReference type="NCBI Taxonomy" id="4577"/>
    <lineage>
        <taxon>Eukaryota</taxon>
        <taxon>Viridiplantae</taxon>
        <taxon>Streptophyta</taxon>
        <taxon>Embryophyta</taxon>
        <taxon>Tracheophyta</taxon>
        <taxon>Spermatophyta</taxon>
        <taxon>Magnoliopsida</taxon>
        <taxon>Liliopsida</taxon>
        <taxon>Poales</taxon>
        <taxon>Poaceae</taxon>
        <taxon>PACMAD clade</taxon>
        <taxon>Panicoideae</taxon>
        <taxon>Andropogonodae</taxon>
        <taxon>Andropogoneae</taxon>
        <taxon>Tripsacinae</taxon>
        <taxon>Zea</taxon>
    </lineage>
</organism>
<dbReference type="Proteomes" id="UP000251960">
    <property type="component" value="Chromosome 9"/>
</dbReference>
<comment type="caution">
    <text evidence="2">The sequence shown here is derived from an EMBL/GenBank/DDBJ whole genome shotgun (WGS) entry which is preliminary data.</text>
</comment>
<evidence type="ECO:0000313" key="3">
    <source>
        <dbReference type="Proteomes" id="UP000251960"/>
    </source>
</evidence>
<proteinExistence type="predicted"/>
<feature type="region of interest" description="Disordered" evidence="1">
    <location>
        <begin position="1"/>
        <end position="20"/>
    </location>
</feature>
<dbReference type="EMBL" id="NCVQ01000010">
    <property type="protein sequence ID" value="PWZ04903.1"/>
    <property type="molecule type" value="Genomic_DNA"/>
</dbReference>
<dbReference type="PANTHER" id="PTHR34046">
    <property type="entry name" value="OS06G0218800 PROTEIN"/>
    <property type="match status" value="1"/>
</dbReference>
<accession>A0A3L6D9R7</accession>
<feature type="compositionally biased region" description="Low complexity" evidence="1">
    <location>
        <begin position="39"/>
        <end position="69"/>
    </location>
</feature>